<dbReference type="InterPro" id="IPR010730">
    <property type="entry name" value="HET"/>
</dbReference>
<reference evidence="2 3" key="1">
    <citation type="submission" date="2016-04" db="EMBL/GenBank/DDBJ databases">
        <title>A degradative enzymes factory behind the ericoid mycorrhizal symbiosis.</title>
        <authorList>
            <consortium name="DOE Joint Genome Institute"/>
            <person name="Martino E."/>
            <person name="Morin E."/>
            <person name="Grelet G."/>
            <person name="Kuo A."/>
            <person name="Kohler A."/>
            <person name="Daghino S."/>
            <person name="Barry K."/>
            <person name="Choi C."/>
            <person name="Cichocki N."/>
            <person name="Clum A."/>
            <person name="Copeland A."/>
            <person name="Hainaut M."/>
            <person name="Haridas S."/>
            <person name="Labutti K."/>
            <person name="Lindquist E."/>
            <person name="Lipzen A."/>
            <person name="Khouja H.-R."/>
            <person name="Murat C."/>
            <person name="Ohm R."/>
            <person name="Olson A."/>
            <person name="Spatafora J."/>
            <person name="Veneault-Fourrey C."/>
            <person name="Henrissat B."/>
            <person name="Grigoriev I."/>
            <person name="Martin F."/>
            <person name="Perotto S."/>
        </authorList>
    </citation>
    <scope>NUCLEOTIDE SEQUENCE [LARGE SCALE GENOMIC DNA]</scope>
    <source>
        <strain evidence="2 3">E</strain>
    </source>
</reference>
<sequence>MRLLTTSFTKDRGDPPKLEEYFGSGIPPYAILSHTWGREEVTFQDLASSTEPPYHHAGFAKLRGCCARAGRDGYKYVWIDTCCIDKTSSAELSEAINSMYKWYQQADICYAYLSDVVTADIPDDTQLAGRFKTSKWFTRGWTLQELIAPRFVEFYAEDWTEIGTRSSRREELSIITGIDVRVLGGENPAICNVAERFSWAASRATTRVEDGAYCLLGIFQVHMPLLYGEGECAIIRLQEEIFKTTEDYTLLARGAYKRAFPTVLQPSPFLIAPKSKNALASSLSEFTIPAENDWRYSDLELDKDSYVDMFLRAFAAKFADGRDVAADSTPTLTAKGLHICLPIMENADGQYLAYLYCKLKTTKHLMCMPLVRIDFNRFERRVSESDGDPAHHYLVPIKNLQLFRLTRIFVRQKPLEVHPLNFRMRVVVSFIFEVFTGPEFAQKCKIQTSWGSNTGVLPWKTTLPDTMGGSSFQAGALFIFPALGCGSNFLVMFGCKSGSLWCCVLLADESSSPYVVSHNRSGKWDSWKAYENFVPSVPVDRAKKQIPHVGAVNVSIRKILSRLVVKIHINERASSVAVELG</sequence>
<keyword evidence="3" id="KW-1185">Reference proteome</keyword>
<proteinExistence type="predicted"/>
<name>A0A2J6TAF4_9HELO</name>
<dbReference type="OrthoDB" id="3526900at2759"/>
<dbReference type="PANTHER" id="PTHR10622:SF10">
    <property type="entry name" value="HET DOMAIN-CONTAINING PROTEIN"/>
    <property type="match status" value="1"/>
</dbReference>
<evidence type="ECO:0000313" key="3">
    <source>
        <dbReference type="Proteomes" id="UP000235371"/>
    </source>
</evidence>
<accession>A0A2J6TAF4</accession>
<dbReference type="PANTHER" id="PTHR10622">
    <property type="entry name" value="HET DOMAIN-CONTAINING PROTEIN"/>
    <property type="match status" value="1"/>
</dbReference>
<protein>
    <submittedName>
        <fullName evidence="2">HET-domain-containing protein</fullName>
    </submittedName>
</protein>
<dbReference type="InParanoid" id="A0A2J6TAF4"/>
<dbReference type="STRING" id="1095630.A0A2J6TAF4"/>
<gene>
    <name evidence="2" type="ORF">K444DRAFT_403628</name>
</gene>
<dbReference type="GeneID" id="36580627"/>
<dbReference type="Pfam" id="PF06985">
    <property type="entry name" value="HET"/>
    <property type="match status" value="1"/>
</dbReference>
<dbReference type="Proteomes" id="UP000235371">
    <property type="component" value="Unassembled WGS sequence"/>
</dbReference>
<dbReference type="EMBL" id="KZ613803">
    <property type="protein sequence ID" value="PMD59999.1"/>
    <property type="molecule type" value="Genomic_DNA"/>
</dbReference>
<feature type="domain" description="Heterokaryon incompatibility" evidence="1">
    <location>
        <begin position="29"/>
        <end position="116"/>
    </location>
</feature>
<dbReference type="RefSeq" id="XP_024736903.1">
    <property type="nucleotide sequence ID" value="XM_024872547.1"/>
</dbReference>
<dbReference type="AlphaFoldDB" id="A0A2J6TAF4"/>
<organism evidence="2 3">
    <name type="scientific">Hyaloscypha bicolor E</name>
    <dbReference type="NCBI Taxonomy" id="1095630"/>
    <lineage>
        <taxon>Eukaryota</taxon>
        <taxon>Fungi</taxon>
        <taxon>Dikarya</taxon>
        <taxon>Ascomycota</taxon>
        <taxon>Pezizomycotina</taxon>
        <taxon>Leotiomycetes</taxon>
        <taxon>Helotiales</taxon>
        <taxon>Hyaloscyphaceae</taxon>
        <taxon>Hyaloscypha</taxon>
        <taxon>Hyaloscypha bicolor</taxon>
    </lineage>
</organism>
<evidence type="ECO:0000313" key="2">
    <source>
        <dbReference type="EMBL" id="PMD59999.1"/>
    </source>
</evidence>
<evidence type="ECO:0000259" key="1">
    <source>
        <dbReference type="Pfam" id="PF06985"/>
    </source>
</evidence>